<dbReference type="PROSITE" id="PS00211">
    <property type="entry name" value="ABC_TRANSPORTER_1"/>
    <property type="match status" value="1"/>
</dbReference>
<reference evidence="10 11" key="1">
    <citation type="submission" date="2018-01" db="EMBL/GenBank/DDBJ databases">
        <title>The whole genome sequencing and assembly of Fervidobacterium changbaicum CBS-1 strain.</title>
        <authorList>
            <person name="Kim J.-Y."/>
            <person name="Park M.-K."/>
            <person name="Yi H."/>
            <person name="Bahn Y.-S."/>
            <person name="Kim J.F."/>
            <person name="Lee D.-W."/>
        </authorList>
    </citation>
    <scope>NUCLEOTIDE SEQUENCE [LARGE SCALE GENOMIC DNA]</scope>
    <source>
        <strain evidence="10 11">CBS-1</strain>
    </source>
</reference>
<dbReference type="PANTHER" id="PTHR24221">
    <property type="entry name" value="ATP-BINDING CASSETTE SUB-FAMILY B"/>
    <property type="match status" value="1"/>
</dbReference>
<name>A0ABX5QS90_9BACT</name>
<dbReference type="PROSITE" id="PS50893">
    <property type="entry name" value="ABC_TRANSPORTER_2"/>
    <property type="match status" value="1"/>
</dbReference>
<evidence type="ECO:0000313" key="10">
    <source>
        <dbReference type="EMBL" id="QAV33352.1"/>
    </source>
</evidence>
<feature type="transmembrane region" description="Helical" evidence="7">
    <location>
        <begin position="61"/>
        <end position="79"/>
    </location>
</feature>
<evidence type="ECO:0000256" key="7">
    <source>
        <dbReference type="SAM" id="Phobius"/>
    </source>
</evidence>
<evidence type="ECO:0000256" key="1">
    <source>
        <dbReference type="ARBA" id="ARBA00004651"/>
    </source>
</evidence>
<dbReference type="PANTHER" id="PTHR24221:SF654">
    <property type="entry name" value="ATP-BINDING CASSETTE SUB-FAMILY B MEMBER 6"/>
    <property type="match status" value="1"/>
</dbReference>
<evidence type="ECO:0000259" key="8">
    <source>
        <dbReference type="PROSITE" id="PS50893"/>
    </source>
</evidence>
<evidence type="ECO:0000256" key="5">
    <source>
        <dbReference type="ARBA" id="ARBA00022989"/>
    </source>
</evidence>
<keyword evidence="5 7" id="KW-1133">Transmembrane helix</keyword>
<dbReference type="GO" id="GO:0005524">
    <property type="term" value="F:ATP binding"/>
    <property type="evidence" value="ECO:0007669"/>
    <property type="project" value="UniProtKB-KW"/>
</dbReference>
<gene>
    <name evidence="10" type="ORF">CBS1_06215</name>
</gene>
<feature type="transmembrane region" description="Helical" evidence="7">
    <location>
        <begin position="135"/>
        <end position="158"/>
    </location>
</feature>
<feature type="transmembrane region" description="Helical" evidence="7">
    <location>
        <begin position="21"/>
        <end position="41"/>
    </location>
</feature>
<accession>A0ABX5QS90</accession>
<dbReference type="InterPro" id="IPR036640">
    <property type="entry name" value="ABC1_TM_sf"/>
</dbReference>
<protein>
    <submittedName>
        <fullName evidence="10">ABC transporter ATP-binding protein</fullName>
    </submittedName>
</protein>
<dbReference type="EMBL" id="CP026721">
    <property type="protein sequence ID" value="QAV33352.1"/>
    <property type="molecule type" value="Genomic_DNA"/>
</dbReference>
<keyword evidence="4 10" id="KW-0067">ATP-binding</keyword>
<evidence type="ECO:0000256" key="4">
    <source>
        <dbReference type="ARBA" id="ARBA00022840"/>
    </source>
</evidence>
<evidence type="ECO:0000256" key="6">
    <source>
        <dbReference type="ARBA" id="ARBA00023136"/>
    </source>
</evidence>
<dbReference type="InterPro" id="IPR003439">
    <property type="entry name" value="ABC_transporter-like_ATP-bd"/>
</dbReference>
<dbReference type="Gene3D" id="3.40.50.300">
    <property type="entry name" value="P-loop containing nucleotide triphosphate hydrolases"/>
    <property type="match status" value="1"/>
</dbReference>
<evidence type="ECO:0000259" key="9">
    <source>
        <dbReference type="PROSITE" id="PS50929"/>
    </source>
</evidence>
<evidence type="ECO:0000256" key="2">
    <source>
        <dbReference type="ARBA" id="ARBA00022692"/>
    </source>
</evidence>
<dbReference type="SUPFAM" id="SSF90123">
    <property type="entry name" value="ABC transporter transmembrane region"/>
    <property type="match status" value="1"/>
</dbReference>
<evidence type="ECO:0000256" key="3">
    <source>
        <dbReference type="ARBA" id="ARBA00022741"/>
    </source>
</evidence>
<evidence type="ECO:0000313" key="11">
    <source>
        <dbReference type="Proteomes" id="UP000288947"/>
    </source>
</evidence>
<comment type="subcellular location">
    <subcellularLocation>
        <location evidence="1">Cell membrane</location>
        <topology evidence="1">Multi-pass membrane protein</topology>
    </subcellularLocation>
</comment>
<feature type="transmembrane region" description="Helical" evidence="7">
    <location>
        <begin position="291"/>
        <end position="310"/>
    </location>
</feature>
<keyword evidence="2 7" id="KW-0812">Transmembrane</keyword>
<dbReference type="Pfam" id="PF00005">
    <property type="entry name" value="ABC_tran"/>
    <property type="match status" value="1"/>
</dbReference>
<organism evidence="10 11">
    <name type="scientific">Fervidobacterium changbaicum</name>
    <dbReference type="NCBI Taxonomy" id="310769"/>
    <lineage>
        <taxon>Bacteria</taxon>
        <taxon>Thermotogati</taxon>
        <taxon>Thermotogota</taxon>
        <taxon>Thermotogae</taxon>
        <taxon>Thermotogales</taxon>
        <taxon>Fervidobacteriaceae</taxon>
        <taxon>Fervidobacterium</taxon>
    </lineage>
</organism>
<dbReference type="Pfam" id="PF00664">
    <property type="entry name" value="ABC_membrane"/>
    <property type="match status" value="1"/>
</dbReference>
<dbReference type="InterPro" id="IPR011527">
    <property type="entry name" value="ABC1_TM_dom"/>
</dbReference>
<dbReference type="PROSITE" id="PS50929">
    <property type="entry name" value="ABC_TM1F"/>
    <property type="match status" value="1"/>
</dbReference>
<dbReference type="InterPro" id="IPR027417">
    <property type="entry name" value="P-loop_NTPase"/>
</dbReference>
<feature type="domain" description="ABC transmembrane type-1" evidence="9">
    <location>
        <begin position="26"/>
        <end position="295"/>
    </location>
</feature>
<feature type="transmembrane region" description="Helical" evidence="7">
    <location>
        <begin position="248"/>
        <end position="271"/>
    </location>
</feature>
<dbReference type="InterPro" id="IPR017871">
    <property type="entry name" value="ABC_transporter-like_CS"/>
</dbReference>
<keyword evidence="3" id="KW-0547">Nucleotide-binding</keyword>
<dbReference type="SUPFAM" id="SSF52540">
    <property type="entry name" value="P-loop containing nucleoside triphosphate hydrolases"/>
    <property type="match status" value="1"/>
</dbReference>
<dbReference type="Gene3D" id="1.20.1560.10">
    <property type="entry name" value="ABC transporter type 1, transmembrane domain"/>
    <property type="match status" value="1"/>
</dbReference>
<dbReference type="InterPro" id="IPR039421">
    <property type="entry name" value="Type_1_exporter"/>
</dbReference>
<dbReference type="InterPro" id="IPR003593">
    <property type="entry name" value="AAA+_ATPase"/>
</dbReference>
<keyword evidence="11" id="KW-1185">Reference proteome</keyword>
<proteinExistence type="predicted"/>
<dbReference type="SMART" id="SM00382">
    <property type="entry name" value="AAA"/>
    <property type="match status" value="1"/>
</dbReference>
<feature type="domain" description="ABC transporter" evidence="8">
    <location>
        <begin position="341"/>
        <end position="557"/>
    </location>
</feature>
<sequence length="558" mass="63042">MRGRVLVAELKRVIRNFVKKNIFKVVISITLFLVSAFISVLPAKVYAHIINQGFMKSNLKIVQISCGLLIGIYIARALFSYLSNNYLIVLGNELVASVKETIYERLFTLDLNFYAEKEIGYLNTRVEEISKLDAIFSNVSISFLASVLECLFTIYIISTISIKFLIILLIPIPLLVFVSYRVSKLMAESFNKTFESGAHYSGKISESLRGIENIKSLGLEEHEKRKISNYNKQTLENIKSQAKGINKFGSGMNVVGSIISVFIYLIGGVLIVRNNLSIGSFIAVSMYAGKLYSPFLGYVGTYIILAPALVSLKRVAELFFDDAPCEISKEKYYQLSEIHTIEFKDISISYKDKEVLSNLSLKINKGDKIQIFGKNGSGKSSLIKVLLKVIRPSKGRVFINDIDYELISKETILRHVSYVPQKIFIFNSGVIQNINYGIKEYSKEKLLMLLEGLGLTELIERLEKSGDSKVGENGFKLSGGEIQKIAIARALLQDKDIFIFDEATNNLDRKSIEFLKDYIMRSNKTWILVDHQNDFTQLGFRTIDLDSYQSFKGDKIPL</sequence>
<dbReference type="CDD" id="cd07346">
    <property type="entry name" value="ABC_6TM_exporters"/>
    <property type="match status" value="1"/>
</dbReference>
<dbReference type="Proteomes" id="UP000288947">
    <property type="component" value="Chromosome"/>
</dbReference>
<keyword evidence="6 7" id="KW-0472">Membrane</keyword>
<feature type="transmembrane region" description="Helical" evidence="7">
    <location>
        <begin position="164"/>
        <end position="182"/>
    </location>
</feature>